<reference evidence="2" key="1">
    <citation type="submission" date="2022-11" db="UniProtKB">
        <authorList>
            <consortium name="WormBaseParasite"/>
        </authorList>
    </citation>
    <scope>IDENTIFICATION</scope>
</reference>
<protein>
    <submittedName>
        <fullName evidence="2">Uncharacterized protein</fullName>
    </submittedName>
</protein>
<accession>A0AC35G8U3</accession>
<proteinExistence type="predicted"/>
<dbReference type="Proteomes" id="UP000887580">
    <property type="component" value="Unplaced"/>
</dbReference>
<sequence>MSTKNDKYSFIEQSFTGSENLYYNLNINQSKKCAILIPVQSYSKPNNDKYCGKKIAAAVQKNPATIISC</sequence>
<evidence type="ECO:0000313" key="2">
    <source>
        <dbReference type="WBParaSite" id="PS1159_v2.g2837.t1"/>
    </source>
</evidence>
<name>A0AC35G8U3_9BILA</name>
<organism evidence="1 2">
    <name type="scientific">Panagrolaimus sp. PS1159</name>
    <dbReference type="NCBI Taxonomy" id="55785"/>
    <lineage>
        <taxon>Eukaryota</taxon>
        <taxon>Metazoa</taxon>
        <taxon>Ecdysozoa</taxon>
        <taxon>Nematoda</taxon>
        <taxon>Chromadorea</taxon>
        <taxon>Rhabditida</taxon>
        <taxon>Tylenchina</taxon>
        <taxon>Panagrolaimomorpha</taxon>
        <taxon>Panagrolaimoidea</taxon>
        <taxon>Panagrolaimidae</taxon>
        <taxon>Panagrolaimus</taxon>
    </lineage>
</organism>
<dbReference type="WBParaSite" id="PS1159_v2.g2837.t1">
    <property type="protein sequence ID" value="PS1159_v2.g2837.t1"/>
    <property type="gene ID" value="PS1159_v2.g2837"/>
</dbReference>
<evidence type="ECO:0000313" key="1">
    <source>
        <dbReference type="Proteomes" id="UP000887580"/>
    </source>
</evidence>